<dbReference type="NCBIfam" id="TIGR00765">
    <property type="entry name" value="yihY_not_rbn"/>
    <property type="match status" value="1"/>
</dbReference>
<evidence type="ECO:0000256" key="5">
    <source>
        <dbReference type="ARBA" id="ARBA00023136"/>
    </source>
</evidence>
<reference evidence="8" key="1">
    <citation type="journal article" date="2019" name="Int. J. Syst. Evol. Microbiol.">
        <title>The Global Catalogue of Microorganisms (GCM) 10K type strain sequencing project: providing services to taxonomists for standard genome sequencing and annotation.</title>
        <authorList>
            <consortium name="The Broad Institute Genomics Platform"/>
            <consortium name="The Broad Institute Genome Sequencing Center for Infectious Disease"/>
            <person name="Wu L."/>
            <person name="Ma J."/>
        </authorList>
    </citation>
    <scope>NUCLEOTIDE SEQUENCE [LARGE SCALE GENOMIC DNA]</scope>
    <source>
        <strain evidence="8">CGMCC 1.15790</strain>
    </source>
</reference>
<feature type="transmembrane region" description="Helical" evidence="6">
    <location>
        <begin position="207"/>
        <end position="228"/>
    </location>
</feature>
<accession>A0ABW0U464</accession>
<dbReference type="PANTHER" id="PTHR30213">
    <property type="entry name" value="INNER MEMBRANE PROTEIN YHJD"/>
    <property type="match status" value="1"/>
</dbReference>
<comment type="subcellular location">
    <subcellularLocation>
        <location evidence="1">Cell membrane</location>
        <topology evidence="1">Multi-pass membrane protein</topology>
    </subcellularLocation>
</comment>
<evidence type="ECO:0000313" key="8">
    <source>
        <dbReference type="Proteomes" id="UP001596143"/>
    </source>
</evidence>
<dbReference type="PANTHER" id="PTHR30213:SF0">
    <property type="entry name" value="UPF0761 MEMBRANE PROTEIN YIHY"/>
    <property type="match status" value="1"/>
</dbReference>
<dbReference type="EMBL" id="JBHSPF010000015">
    <property type="protein sequence ID" value="MFC5627933.1"/>
    <property type="molecule type" value="Genomic_DNA"/>
</dbReference>
<feature type="transmembrane region" description="Helical" evidence="6">
    <location>
        <begin position="240"/>
        <end position="259"/>
    </location>
</feature>
<keyword evidence="8" id="KW-1185">Reference proteome</keyword>
<feature type="transmembrane region" description="Helical" evidence="6">
    <location>
        <begin position="129"/>
        <end position="155"/>
    </location>
</feature>
<evidence type="ECO:0000256" key="6">
    <source>
        <dbReference type="SAM" id="Phobius"/>
    </source>
</evidence>
<comment type="caution">
    <text evidence="7">The sequence shown here is derived from an EMBL/GenBank/DDBJ whole genome shotgun (WGS) entry which is preliminary data.</text>
</comment>
<evidence type="ECO:0000313" key="7">
    <source>
        <dbReference type="EMBL" id="MFC5627933.1"/>
    </source>
</evidence>
<proteinExistence type="predicted"/>
<evidence type="ECO:0000256" key="3">
    <source>
        <dbReference type="ARBA" id="ARBA00022692"/>
    </source>
</evidence>
<dbReference type="PIRSF" id="PIRSF035875">
    <property type="entry name" value="RNase_BN"/>
    <property type="match status" value="1"/>
</dbReference>
<feature type="transmembrane region" description="Helical" evidence="6">
    <location>
        <begin position="30"/>
        <end position="51"/>
    </location>
</feature>
<gene>
    <name evidence="7" type="ORF">ACFPTR_03355</name>
</gene>
<name>A0ABW0U464_9BACI</name>
<dbReference type="Proteomes" id="UP001596143">
    <property type="component" value="Unassembled WGS sequence"/>
</dbReference>
<feature type="transmembrane region" description="Helical" evidence="6">
    <location>
        <begin position="175"/>
        <end position="195"/>
    </location>
</feature>
<organism evidence="7 8">
    <name type="scientific">Aliibacillus thermotolerans</name>
    <dbReference type="NCBI Taxonomy" id="1834418"/>
    <lineage>
        <taxon>Bacteria</taxon>
        <taxon>Bacillati</taxon>
        <taxon>Bacillota</taxon>
        <taxon>Bacilli</taxon>
        <taxon>Bacillales</taxon>
        <taxon>Bacillaceae</taxon>
        <taxon>Aliibacillus</taxon>
    </lineage>
</organism>
<dbReference type="InterPro" id="IPR017039">
    <property type="entry name" value="Virul_fac_BrkB"/>
</dbReference>
<evidence type="ECO:0000256" key="2">
    <source>
        <dbReference type="ARBA" id="ARBA00022475"/>
    </source>
</evidence>
<keyword evidence="3 6" id="KW-0812">Transmembrane</keyword>
<keyword evidence="5 6" id="KW-0472">Membrane</keyword>
<protein>
    <submittedName>
        <fullName evidence="7">YihY/virulence factor BrkB family protein</fullName>
    </submittedName>
</protein>
<dbReference type="RefSeq" id="WP_270896154.1">
    <property type="nucleotide sequence ID" value="NZ_JBHSPF010000015.1"/>
</dbReference>
<keyword evidence="2" id="KW-1003">Cell membrane</keyword>
<evidence type="ECO:0000256" key="4">
    <source>
        <dbReference type="ARBA" id="ARBA00022989"/>
    </source>
</evidence>
<keyword evidence="4 6" id="KW-1133">Transmembrane helix</keyword>
<sequence>MNLQLILTTMKQFLKELADDRATGLAAEQAFYYMLSLFPMAILLLSTLSYFSIDQSEVLTFIYSLLPIETARFVEATIMSIVTDAHGGLLTFGIIGTIWSASTGINAFIRAMNEAYNVENSRPFWQARILSIGLTFGLIISFLLIFLLFIFGAVLLRTITNYFFLPSETEQLIQIVRWIATILIMISLLSCMYYLAPNKKIRFRDVLPGAIAATVMWQIVSYGFSFYVSNFGNYSSTYGSLGAVIVLMMWLFLTGLALVTGGKVNAFILEYKKHSTLK</sequence>
<dbReference type="Pfam" id="PF03631">
    <property type="entry name" value="Virul_fac_BrkB"/>
    <property type="match status" value="1"/>
</dbReference>
<feature type="transmembrane region" description="Helical" evidence="6">
    <location>
        <begin position="88"/>
        <end position="109"/>
    </location>
</feature>
<evidence type="ECO:0000256" key="1">
    <source>
        <dbReference type="ARBA" id="ARBA00004651"/>
    </source>
</evidence>